<feature type="region of interest" description="Disordered" evidence="1">
    <location>
        <begin position="339"/>
        <end position="392"/>
    </location>
</feature>
<dbReference type="Gene3D" id="1.10.10.2830">
    <property type="match status" value="1"/>
</dbReference>
<dbReference type="PATRIC" id="fig|61647.13.peg.4674"/>
<name>A0A142I4G1_PLUGE</name>
<dbReference type="SUPFAM" id="SSF109709">
    <property type="entry name" value="KorB DNA-binding domain-like"/>
    <property type="match status" value="1"/>
</dbReference>
<geneLocation type="plasmid" evidence="2">
    <name>pFB2.1</name>
</geneLocation>
<sequence length="392" mass="43170">MKQTADFFISTERNGRLVKNLREFSDANPDICHKAVNGQPFMIDPRALVLVPNWNCREMGLGEAYYKLPKPAEHIQNLKKAFLNGADIDPITVVIVDGKPLVRQGNCRTRAALLAQQESGLPILVRLREFQGDEIEQEWHSLDGAKSLPLCPVGRGIAYSRLVNDAGMSVEQVAQRENISEMAVRQIISLATIDDELKTLISQDVISYTLCLELIRDLGEKEALDKIRADLNAKIMVINSSTGSDTLPLNVAEIIKSHGSPKAVRVTKSSLGVQPIPRKLAQNLAASTKEVCNRLRASLPSSFDLNQIGPNEKINIEVDRHLIELIFNSDDSIRGHEAKLERKTTKGKLSSSAPSVTSEVNSNALPANDPMEEPASESQENEFSLLNLHSAV</sequence>
<evidence type="ECO:0000256" key="1">
    <source>
        <dbReference type="SAM" id="MobiDB-lite"/>
    </source>
</evidence>
<keyword evidence="2" id="KW-0238">DNA-binding</keyword>
<organism evidence="2">
    <name type="scientific">Pluralibacter gergoviae</name>
    <name type="common">Enterobacter gergoviae</name>
    <dbReference type="NCBI Taxonomy" id="61647"/>
    <lineage>
        <taxon>Bacteria</taxon>
        <taxon>Pseudomonadati</taxon>
        <taxon>Pseudomonadota</taxon>
        <taxon>Gammaproteobacteria</taxon>
        <taxon>Enterobacterales</taxon>
        <taxon>Enterobacteriaceae</taxon>
        <taxon>Pluralibacter</taxon>
    </lineage>
</organism>
<accession>A0A142I4G1</accession>
<proteinExistence type="predicted"/>
<dbReference type="RefSeq" id="WP_004196657.1">
    <property type="nucleotide sequence ID" value="NZ_CACVCI010000004.1"/>
</dbReference>
<protein>
    <submittedName>
        <fullName evidence="2">DNA-binding protein</fullName>
    </submittedName>
</protein>
<dbReference type="Proteomes" id="UP001236270">
    <property type="component" value="Unassembled WGS sequence"/>
</dbReference>
<evidence type="ECO:0000313" key="2">
    <source>
        <dbReference type="EMBL" id="AMR39526.1"/>
    </source>
</evidence>
<evidence type="ECO:0000313" key="3">
    <source>
        <dbReference type="EMBL" id="MDQ2310446.1"/>
    </source>
</evidence>
<reference evidence="3" key="2">
    <citation type="submission" date="2023-08" db="EMBL/GenBank/DDBJ databases">
        <title>WGS of pathogenic bacterial species, Los Angeles County Public Health Laboratories.</title>
        <authorList>
            <person name="Garrigues J.M."/>
            <person name="Green N.M."/>
        </authorList>
    </citation>
    <scope>NUCLEOTIDE SEQUENCE</scope>
    <source>
        <strain evidence="3">LACPHL-BACT-2023-00068</strain>
    </source>
</reference>
<dbReference type="EMBL" id="CP014776">
    <property type="protein sequence ID" value="AMR39526.1"/>
    <property type="molecule type" value="Genomic_DNA"/>
</dbReference>
<dbReference type="AlphaFoldDB" id="A0A142I4G1"/>
<feature type="compositionally biased region" description="Polar residues" evidence="1">
    <location>
        <begin position="347"/>
        <end position="365"/>
    </location>
</feature>
<dbReference type="GO" id="GO:0003677">
    <property type="term" value="F:DNA binding"/>
    <property type="evidence" value="ECO:0007669"/>
    <property type="project" value="UniProtKB-KW"/>
</dbReference>
<keyword evidence="2" id="KW-0614">Plasmid</keyword>
<dbReference type="EMBL" id="JAVDNV010000010">
    <property type="protein sequence ID" value="MDQ2310446.1"/>
    <property type="molecule type" value="Genomic_DNA"/>
</dbReference>
<gene>
    <name evidence="2" type="ORF">LG71_27675</name>
    <name evidence="3" type="ORF">RBJ30_15260</name>
</gene>
<reference evidence="2" key="1">
    <citation type="submission" date="2016-03" db="EMBL/GenBank/DDBJ databases">
        <authorList>
            <person name="Ploux O."/>
        </authorList>
    </citation>
    <scope>NUCLEOTIDE SEQUENCE</scope>
    <source>
        <strain evidence="2">FB2</strain>
        <plasmid evidence="2">pFB2.1</plasmid>
    </source>
</reference>